<evidence type="ECO:0000313" key="2">
    <source>
        <dbReference type="EMBL" id="OXI39793.1"/>
    </source>
</evidence>
<dbReference type="EMBL" id="NKFA01000009">
    <property type="protein sequence ID" value="OXI39793.1"/>
    <property type="molecule type" value="Genomic_DNA"/>
</dbReference>
<dbReference type="Pfam" id="PF12697">
    <property type="entry name" value="Abhydrolase_6"/>
    <property type="match status" value="1"/>
</dbReference>
<dbReference type="GO" id="GO:0016787">
    <property type="term" value="F:hydrolase activity"/>
    <property type="evidence" value="ECO:0007669"/>
    <property type="project" value="UniProtKB-KW"/>
</dbReference>
<sequence>MNPETRTDTVVLIHGLWMTPLSWEHWVNRYEQRGMRVITPGYPGVQPGTAGVEALRRDPSPLVNLGVREIFDHLARTIAALDTKPIIMGHSFGGAFAQLLLDAGYGSAGVSIDGAAVKGVWALPFSEIKATFPVLRNPANLHRAVPITEQDFHYAFTNNLSLAESKPVYDRYAVPVSGRILFQGGFANVNPNAPTRYNFANDNRAPLLFIAGGNDNILPPAVQRENFEKNAKRSRAISAYKLFAGRSHYTCGEKGWEDVADFALDWALAPKAGDLGKG</sequence>
<proteinExistence type="predicted"/>
<dbReference type="AlphaFoldDB" id="A0A228IBJ5"/>
<evidence type="ECO:0000259" key="1">
    <source>
        <dbReference type="Pfam" id="PF12697"/>
    </source>
</evidence>
<reference evidence="2 3" key="2">
    <citation type="submission" date="2017-08" db="EMBL/GenBank/DDBJ databases">
        <title>WGS of novel Burkholderia cepaca complex species.</title>
        <authorList>
            <person name="Lipuma J."/>
            <person name="Spilker T."/>
        </authorList>
    </citation>
    <scope>NUCLEOTIDE SEQUENCE [LARGE SCALE GENOMIC DNA]</scope>
    <source>
        <strain evidence="2 3">AU17325</strain>
    </source>
</reference>
<name>A0A228IBJ5_9BURK</name>
<dbReference type="SUPFAM" id="SSF53474">
    <property type="entry name" value="alpha/beta-Hydrolases"/>
    <property type="match status" value="1"/>
</dbReference>
<dbReference type="Proteomes" id="UP000214600">
    <property type="component" value="Unassembled WGS sequence"/>
</dbReference>
<dbReference type="OrthoDB" id="9806902at2"/>
<dbReference type="Gene3D" id="3.40.50.1820">
    <property type="entry name" value="alpha/beta hydrolase"/>
    <property type="match status" value="1"/>
</dbReference>
<feature type="domain" description="AB hydrolase-1" evidence="1">
    <location>
        <begin position="10"/>
        <end position="260"/>
    </location>
</feature>
<reference evidence="3" key="1">
    <citation type="submission" date="2017-06" db="EMBL/GenBank/DDBJ databases">
        <authorList>
            <person name="LiPuma J."/>
            <person name="Spilker T."/>
        </authorList>
    </citation>
    <scope>NUCLEOTIDE SEQUENCE [LARGE SCALE GENOMIC DNA]</scope>
    <source>
        <strain evidence="3">AU17325</strain>
    </source>
</reference>
<evidence type="ECO:0000313" key="3">
    <source>
        <dbReference type="Proteomes" id="UP000214600"/>
    </source>
</evidence>
<comment type="caution">
    <text evidence="2">The sequence shown here is derived from an EMBL/GenBank/DDBJ whole genome shotgun (WGS) entry which is preliminary data.</text>
</comment>
<protein>
    <submittedName>
        <fullName evidence="2">Alpha/beta hydrolase</fullName>
    </submittedName>
</protein>
<dbReference type="InterPro" id="IPR029058">
    <property type="entry name" value="AB_hydrolase_fold"/>
</dbReference>
<keyword evidence="2" id="KW-0378">Hydrolase</keyword>
<organism evidence="2 3">
    <name type="scientific">Burkholderia aenigmatica</name>
    <dbReference type="NCBI Taxonomy" id="2015348"/>
    <lineage>
        <taxon>Bacteria</taxon>
        <taxon>Pseudomonadati</taxon>
        <taxon>Pseudomonadota</taxon>
        <taxon>Betaproteobacteria</taxon>
        <taxon>Burkholderiales</taxon>
        <taxon>Burkholderiaceae</taxon>
        <taxon>Burkholderia</taxon>
        <taxon>Burkholderia cepacia complex</taxon>
    </lineage>
</organism>
<dbReference type="RefSeq" id="WP_089452603.1">
    <property type="nucleotide sequence ID" value="NZ_NKFA01000009.1"/>
</dbReference>
<gene>
    <name evidence="2" type="ORF">CFB84_26040</name>
</gene>
<accession>A0A228IBJ5</accession>
<dbReference type="InterPro" id="IPR000073">
    <property type="entry name" value="AB_hydrolase_1"/>
</dbReference>